<dbReference type="PROSITE" id="PS50110">
    <property type="entry name" value="RESPONSE_REGULATORY"/>
    <property type="match status" value="1"/>
</dbReference>
<organism evidence="4 5">
    <name type="scientific">Solimicrobium silvestre</name>
    <dbReference type="NCBI Taxonomy" id="2099400"/>
    <lineage>
        <taxon>Bacteria</taxon>
        <taxon>Pseudomonadati</taxon>
        <taxon>Pseudomonadota</taxon>
        <taxon>Betaproteobacteria</taxon>
        <taxon>Burkholderiales</taxon>
        <taxon>Oxalobacteraceae</taxon>
        <taxon>Solimicrobium</taxon>
    </lineage>
</organism>
<keyword evidence="1" id="KW-0597">Phosphoprotein</keyword>
<dbReference type="GO" id="GO:0003677">
    <property type="term" value="F:DNA binding"/>
    <property type="evidence" value="ECO:0007669"/>
    <property type="project" value="InterPro"/>
</dbReference>
<dbReference type="OrthoDB" id="8889669at2"/>
<evidence type="ECO:0000256" key="1">
    <source>
        <dbReference type="PROSITE-ProRule" id="PRU00169"/>
    </source>
</evidence>
<dbReference type="SUPFAM" id="SSF52172">
    <property type="entry name" value="CheY-like"/>
    <property type="match status" value="1"/>
</dbReference>
<dbReference type="SMART" id="SM00448">
    <property type="entry name" value="REC"/>
    <property type="match status" value="1"/>
</dbReference>
<name>A0A2S9H4W9_9BURK</name>
<dbReference type="Pfam" id="PF04397">
    <property type="entry name" value="LytTR"/>
    <property type="match status" value="1"/>
</dbReference>
<dbReference type="AlphaFoldDB" id="A0A2S9H4W9"/>
<dbReference type="SMART" id="SM00850">
    <property type="entry name" value="LytTR"/>
    <property type="match status" value="1"/>
</dbReference>
<dbReference type="Pfam" id="PF00072">
    <property type="entry name" value="Response_reg"/>
    <property type="match status" value="1"/>
</dbReference>
<sequence length="239" mass="27198">MNILIVDDELLARRLTREYLSKHTDMQIIGECENGLEAVQAISELAPDLIFLDIQMPKMSGLEVLEVTGRQSGVIFTTAFDEYALKAFDLHAVDYLLKPFSQQRFDAALNQARQLIGQKSANLINLITKSQLDRIVIRDRGQLHFISVSKIDYIEAQDDYIMIHSEGKSILKTQPLSDIEAQLDAKQFVRIHRSYLINIVNLNRIERINKDSLSAVLNNGTQIPISRAGYERIRLLVDC</sequence>
<dbReference type="Gene3D" id="3.40.50.2300">
    <property type="match status" value="1"/>
</dbReference>
<dbReference type="PANTHER" id="PTHR37299:SF1">
    <property type="entry name" value="STAGE 0 SPORULATION PROTEIN A HOMOLOG"/>
    <property type="match status" value="1"/>
</dbReference>
<comment type="caution">
    <text evidence="4">The sequence shown here is derived from an EMBL/GenBank/DDBJ whole genome shotgun (WGS) entry which is preliminary data.</text>
</comment>
<feature type="modified residue" description="4-aspartylphosphate" evidence="1">
    <location>
        <position position="53"/>
    </location>
</feature>
<evidence type="ECO:0000313" key="5">
    <source>
        <dbReference type="Proteomes" id="UP000237839"/>
    </source>
</evidence>
<evidence type="ECO:0000259" key="3">
    <source>
        <dbReference type="PROSITE" id="PS50930"/>
    </source>
</evidence>
<gene>
    <name evidence="4" type="ORF">S2091_0230</name>
</gene>
<protein>
    <submittedName>
        <fullName evidence="4">Response regulator of the LytR/AlgR family</fullName>
    </submittedName>
</protein>
<dbReference type="RefSeq" id="WP_105529942.1">
    <property type="nucleotide sequence ID" value="NZ_PUGF01000001.1"/>
</dbReference>
<dbReference type="PROSITE" id="PS50930">
    <property type="entry name" value="HTH_LYTTR"/>
    <property type="match status" value="1"/>
</dbReference>
<feature type="domain" description="HTH LytTR-type" evidence="3">
    <location>
        <begin position="135"/>
        <end position="239"/>
    </location>
</feature>
<dbReference type="InterPro" id="IPR007492">
    <property type="entry name" value="LytTR_DNA-bd_dom"/>
</dbReference>
<dbReference type="EMBL" id="PUGF01000001">
    <property type="protein sequence ID" value="PRC95035.1"/>
    <property type="molecule type" value="Genomic_DNA"/>
</dbReference>
<evidence type="ECO:0000259" key="2">
    <source>
        <dbReference type="PROSITE" id="PS50110"/>
    </source>
</evidence>
<dbReference type="InterPro" id="IPR046947">
    <property type="entry name" value="LytR-like"/>
</dbReference>
<dbReference type="Proteomes" id="UP000237839">
    <property type="component" value="Unassembled WGS sequence"/>
</dbReference>
<accession>A0A2S9H4W9</accession>
<dbReference type="GO" id="GO:0000156">
    <property type="term" value="F:phosphorelay response regulator activity"/>
    <property type="evidence" value="ECO:0007669"/>
    <property type="project" value="InterPro"/>
</dbReference>
<feature type="domain" description="Response regulatory" evidence="2">
    <location>
        <begin position="2"/>
        <end position="113"/>
    </location>
</feature>
<keyword evidence="5" id="KW-1185">Reference proteome</keyword>
<evidence type="ECO:0000313" key="4">
    <source>
        <dbReference type="EMBL" id="PRC95035.1"/>
    </source>
</evidence>
<proteinExistence type="predicted"/>
<dbReference type="PANTHER" id="PTHR37299">
    <property type="entry name" value="TRANSCRIPTIONAL REGULATOR-RELATED"/>
    <property type="match status" value="1"/>
</dbReference>
<dbReference type="Gene3D" id="2.40.50.1020">
    <property type="entry name" value="LytTr DNA-binding domain"/>
    <property type="match status" value="1"/>
</dbReference>
<reference evidence="4 5" key="1">
    <citation type="submission" date="2018-02" db="EMBL/GenBank/DDBJ databases">
        <title>Solimicrobium silvestre gen. nov., sp. nov., isolated from alpine forest soil.</title>
        <authorList>
            <person name="Margesin R."/>
            <person name="Albuquerque L."/>
            <person name="Zhang D.-C."/>
            <person name="Froufe H.J.C."/>
            <person name="Severino R."/>
            <person name="Roxo I."/>
            <person name="Egas C."/>
            <person name="Da Costa M.S."/>
        </authorList>
    </citation>
    <scope>NUCLEOTIDE SEQUENCE [LARGE SCALE GENOMIC DNA]</scope>
    <source>
        <strain evidence="4 5">S20-91</strain>
    </source>
</reference>
<dbReference type="InterPro" id="IPR011006">
    <property type="entry name" value="CheY-like_superfamily"/>
</dbReference>
<dbReference type="InterPro" id="IPR001789">
    <property type="entry name" value="Sig_transdc_resp-reg_receiver"/>
</dbReference>